<feature type="compositionally biased region" description="Basic and acidic residues" evidence="1">
    <location>
        <begin position="47"/>
        <end position="59"/>
    </location>
</feature>
<keyword evidence="3" id="KW-1185">Reference proteome</keyword>
<sequence length="70" mass="8134">MLAVFALNCKLALAGRHLLEALKRWRNEYDGQRQKAKYPEGIVQRDKVGGKANQRRPEQHAAIAWSPHWR</sequence>
<proteinExistence type="predicted"/>
<gene>
    <name evidence="2" type="ORF">HORIV_12820</name>
</gene>
<accession>A0ABN5WPE8</accession>
<dbReference type="EMBL" id="AP019416">
    <property type="protein sequence ID" value="BBI48861.1"/>
    <property type="molecule type" value="Genomic_DNA"/>
</dbReference>
<evidence type="ECO:0000313" key="2">
    <source>
        <dbReference type="EMBL" id="BBI48861.1"/>
    </source>
</evidence>
<protein>
    <submittedName>
        <fullName evidence="2">Uncharacterized protein</fullName>
    </submittedName>
</protein>
<organism evidence="2 3">
    <name type="scientific">Vreelandella olivaria</name>
    <dbReference type="NCBI Taxonomy" id="390919"/>
    <lineage>
        <taxon>Bacteria</taxon>
        <taxon>Pseudomonadati</taxon>
        <taxon>Pseudomonadota</taxon>
        <taxon>Gammaproteobacteria</taxon>
        <taxon>Oceanospirillales</taxon>
        <taxon>Halomonadaceae</taxon>
        <taxon>Vreelandella</taxon>
    </lineage>
</organism>
<name>A0ABN5WPE8_9GAMM</name>
<reference evidence="3" key="1">
    <citation type="journal article" date="2019" name="Microbiol. Resour. Announc.">
        <title>Complete Genome Sequence of Halomonas olivaria, a Moderately Halophilic Bacterium Isolated from Olive Processing Effluents, Obtained by Nanopore Sequencing.</title>
        <authorList>
            <person name="Nagata S."/>
            <person name="Ii K.M."/>
            <person name="Tsukimi T."/>
            <person name="Miura M.C."/>
            <person name="Galipon J."/>
            <person name="Arakawa K."/>
        </authorList>
    </citation>
    <scope>NUCLEOTIDE SEQUENCE [LARGE SCALE GENOMIC DNA]</scope>
    <source>
        <strain evidence="3">TYRC17</strain>
    </source>
</reference>
<evidence type="ECO:0000256" key="1">
    <source>
        <dbReference type="SAM" id="MobiDB-lite"/>
    </source>
</evidence>
<feature type="region of interest" description="Disordered" evidence="1">
    <location>
        <begin position="47"/>
        <end position="70"/>
    </location>
</feature>
<evidence type="ECO:0000313" key="3">
    <source>
        <dbReference type="Proteomes" id="UP000289555"/>
    </source>
</evidence>
<dbReference type="Proteomes" id="UP000289555">
    <property type="component" value="Chromosome"/>
</dbReference>